<feature type="compositionally biased region" description="Acidic residues" evidence="1">
    <location>
        <begin position="96"/>
        <end position="107"/>
    </location>
</feature>
<dbReference type="Proteomes" id="UP000075243">
    <property type="component" value="Chromosome 2"/>
</dbReference>
<evidence type="ECO:0000313" key="3">
    <source>
        <dbReference type="Proteomes" id="UP000075243"/>
    </source>
</evidence>
<protein>
    <recommendedName>
        <fullName evidence="4">CCHC-type domain-containing protein</fullName>
    </recommendedName>
</protein>
<evidence type="ECO:0000256" key="1">
    <source>
        <dbReference type="SAM" id="MobiDB-lite"/>
    </source>
</evidence>
<evidence type="ECO:0000313" key="2">
    <source>
        <dbReference type="EMBL" id="KYP73033.1"/>
    </source>
</evidence>
<dbReference type="Gramene" id="C.cajan_05505.t">
    <property type="protein sequence ID" value="C.cajan_05505.t"/>
    <property type="gene ID" value="C.cajan_05505"/>
</dbReference>
<accession>A0A151U139</accession>
<evidence type="ECO:0008006" key="4">
    <source>
        <dbReference type="Google" id="ProtNLM"/>
    </source>
</evidence>
<gene>
    <name evidence="2" type="ORF">KK1_005640</name>
</gene>
<dbReference type="PANTHER" id="PTHR35046">
    <property type="entry name" value="ZINC KNUCKLE (CCHC-TYPE) FAMILY PROTEIN"/>
    <property type="match status" value="1"/>
</dbReference>
<dbReference type="EMBL" id="CM003604">
    <property type="protein sequence ID" value="KYP73033.1"/>
    <property type="molecule type" value="Genomic_DNA"/>
</dbReference>
<proteinExistence type="predicted"/>
<organism evidence="2 3">
    <name type="scientific">Cajanus cajan</name>
    <name type="common">Pigeon pea</name>
    <name type="synonym">Cajanus indicus</name>
    <dbReference type="NCBI Taxonomy" id="3821"/>
    <lineage>
        <taxon>Eukaryota</taxon>
        <taxon>Viridiplantae</taxon>
        <taxon>Streptophyta</taxon>
        <taxon>Embryophyta</taxon>
        <taxon>Tracheophyta</taxon>
        <taxon>Spermatophyta</taxon>
        <taxon>Magnoliopsida</taxon>
        <taxon>eudicotyledons</taxon>
        <taxon>Gunneridae</taxon>
        <taxon>Pentapetalae</taxon>
        <taxon>rosids</taxon>
        <taxon>fabids</taxon>
        <taxon>Fabales</taxon>
        <taxon>Fabaceae</taxon>
        <taxon>Papilionoideae</taxon>
        <taxon>50 kb inversion clade</taxon>
        <taxon>NPAAA clade</taxon>
        <taxon>indigoferoid/millettioid clade</taxon>
        <taxon>Phaseoleae</taxon>
        <taxon>Cajanus</taxon>
    </lineage>
</organism>
<dbReference type="PANTHER" id="PTHR35046:SF9">
    <property type="entry name" value="RNA-DIRECTED DNA POLYMERASE"/>
    <property type="match status" value="1"/>
</dbReference>
<keyword evidence="3" id="KW-1185">Reference proteome</keyword>
<name>A0A151U139_CAJCA</name>
<feature type="region of interest" description="Disordered" evidence="1">
    <location>
        <begin position="20"/>
        <end position="39"/>
    </location>
</feature>
<dbReference type="AlphaFoldDB" id="A0A151U139"/>
<sequence>MKVEQIIACHRNTRGGGKIFKKKTSFDSSKNLDKGKEKEKGKYTSHTITKSSEIKCFKCLGRGQIASQCPNKKVMILRSQEIYSSQDEATTSPSSSEDEEETSEEEKCEVTYPYDGVIIIIIIIIIII</sequence>
<reference evidence="2 3" key="1">
    <citation type="journal article" date="2012" name="Nat. Biotechnol.">
        <title>Draft genome sequence of pigeonpea (Cajanus cajan), an orphan legume crop of resource-poor farmers.</title>
        <authorList>
            <person name="Varshney R.K."/>
            <person name="Chen W."/>
            <person name="Li Y."/>
            <person name="Bharti A.K."/>
            <person name="Saxena R.K."/>
            <person name="Schlueter J.A."/>
            <person name="Donoghue M.T."/>
            <person name="Azam S."/>
            <person name="Fan G."/>
            <person name="Whaley A.M."/>
            <person name="Farmer A.D."/>
            <person name="Sheridan J."/>
            <person name="Iwata A."/>
            <person name="Tuteja R."/>
            <person name="Penmetsa R.V."/>
            <person name="Wu W."/>
            <person name="Upadhyaya H.D."/>
            <person name="Yang S.P."/>
            <person name="Shah T."/>
            <person name="Saxena K.B."/>
            <person name="Michael T."/>
            <person name="McCombie W.R."/>
            <person name="Yang B."/>
            <person name="Zhang G."/>
            <person name="Yang H."/>
            <person name="Wang J."/>
            <person name="Spillane C."/>
            <person name="Cook D.R."/>
            <person name="May G.D."/>
            <person name="Xu X."/>
            <person name="Jackson S.A."/>
        </authorList>
    </citation>
    <scope>NUCLEOTIDE SEQUENCE [LARGE SCALE GENOMIC DNA]</scope>
    <source>
        <strain evidence="3">cv. Asha</strain>
    </source>
</reference>
<feature type="region of interest" description="Disordered" evidence="1">
    <location>
        <begin position="83"/>
        <end position="108"/>
    </location>
</feature>
<feature type="compositionally biased region" description="Basic and acidic residues" evidence="1">
    <location>
        <begin position="30"/>
        <end position="39"/>
    </location>
</feature>